<dbReference type="EMBL" id="MDEJ01000017">
    <property type="protein sequence ID" value="PPU98056.1"/>
    <property type="molecule type" value="Genomic_DNA"/>
</dbReference>
<evidence type="ECO:0000259" key="3">
    <source>
        <dbReference type="Pfam" id="PF03797"/>
    </source>
</evidence>
<dbReference type="NCBIfam" id="TIGR01414">
    <property type="entry name" value="autotrans_barl"/>
    <property type="match status" value="1"/>
</dbReference>
<keyword evidence="2" id="KW-0732">Signal</keyword>
<gene>
    <name evidence="4" type="ORF">XpopCFBP1817_04540</name>
</gene>
<comment type="caution">
    <text evidence="4">The sequence shown here is derived from an EMBL/GenBank/DDBJ whole genome shotgun (WGS) entry which is preliminary data.</text>
</comment>
<evidence type="ECO:0000313" key="5">
    <source>
        <dbReference type="Proteomes" id="UP000239939"/>
    </source>
</evidence>
<protein>
    <recommendedName>
        <fullName evidence="3">Autotransporter domain-containing protein</fullName>
    </recommendedName>
</protein>
<organism evidence="4 5">
    <name type="scientific">Xanthomonas populi</name>
    <dbReference type="NCBI Taxonomy" id="53414"/>
    <lineage>
        <taxon>Bacteria</taxon>
        <taxon>Pseudomonadati</taxon>
        <taxon>Pseudomonadota</taxon>
        <taxon>Gammaproteobacteria</taxon>
        <taxon>Lysobacterales</taxon>
        <taxon>Lysobacteraceae</taxon>
        <taxon>Xanthomonas</taxon>
    </lineage>
</organism>
<dbReference type="InterPro" id="IPR005546">
    <property type="entry name" value="Autotransporte_beta"/>
</dbReference>
<dbReference type="SUPFAM" id="SSF103515">
    <property type="entry name" value="Autotransporter"/>
    <property type="match status" value="1"/>
</dbReference>
<sequence>MAPPAPARSMSAMAAAWLLPTTFCRSARALSTSATAARSTRSTPTAGCTPGSSLTGNGSTSAEGGWDFELDAITLTPYVALAYARLSTDAGVQAGGSAALAIDASKDEMWTTTAGLRAGWDISGGLQDGAQLEAGWPGRLQVANCVPIPVTVSWPAAPPSSSIACRWRVTSALPSWACRSTPPATAACGYLGSVVPAVASARWGHS</sequence>
<reference evidence="5" key="1">
    <citation type="submission" date="2016-08" db="EMBL/GenBank/DDBJ databases">
        <authorList>
            <person name="Merda D."/>
            <person name="Briand M."/>
            <person name="Taghouti G."/>
            <person name="Carrere S."/>
            <person name="Gouzy J."/>
            <person name="Portier P."/>
            <person name="Jacques M.-A."/>
            <person name="Fischer-Le Saux M."/>
        </authorList>
    </citation>
    <scope>NUCLEOTIDE SEQUENCE [LARGE SCALE GENOMIC DNA]</scope>
    <source>
        <strain evidence="5">CFBP1817</strain>
    </source>
</reference>
<keyword evidence="5" id="KW-1185">Reference proteome</keyword>
<feature type="compositionally biased region" description="Polar residues" evidence="1">
    <location>
        <begin position="50"/>
        <end position="60"/>
    </location>
</feature>
<evidence type="ECO:0000256" key="1">
    <source>
        <dbReference type="SAM" id="MobiDB-lite"/>
    </source>
</evidence>
<dbReference type="Gene3D" id="2.40.128.130">
    <property type="entry name" value="Autotransporter beta-domain"/>
    <property type="match status" value="1"/>
</dbReference>
<dbReference type="AlphaFoldDB" id="A0A2S7EYF2"/>
<feature type="domain" description="Autotransporter" evidence="3">
    <location>
        <begin position="57"/>
        <end position="136"/>
    </location>
</feature>
<feature type="compositionally biased region" description="Low complexity" evidence="1">
    <location>
        <begin position="34"/>
        <end position="46"/>
    </location>
</feature>
<feature type="signal peptide" evidence="2">
    <location>
        <begin position="1"/>
        <end position="29"/>
    </location>
</feature>
<dbReference type="Proteomes" id="UP000239939">
    <property type="component" value="Unassembled WGS sequence"/>
</dbReference>
<dbReference type="InterPro" id="IPR006315">
    <property type="entry name" value="OM_autotransptr_brl_dom"/>
</dbReference>
<dbReference type="InterPro" id="IPR036709">
    <property type="entry name" value="Autotransporte_beta_dom_sf"/>
</dbReference>
<accession>A0A2S7EYF2</accession>
<evidence type="ECO:0000256" key="2">
    <source>
        <dbReference type="SAM" id="SignalP"/>
    </source>
</evidence>
<feature type="chain" id="PRO_5015487085" description="Autotransporter domain-containing protein" evidence="2">
    <location>
        <begin position="30"/>
        <end position="206"/>
    </location>
</feature>
<proteinExistence type="predicted"/>
<evidence type="ECO:0000313" key="4">
    <source>
        <dbReference type="EMBL" id="PPU98056.1"/>
    </source>
</evidence>
<dbReference type="GO" id="GO:0019867">
    <property type="term" value="C:outer membrane"/>
    <property type="evidence" value="ECO:0007669"/>
    <property type="project" value="InterPro"/>
</dbReference>
<dbReference type="Pfam" id="PF03797">
    <property type="entry name" value="Autotransporter"/>
    <property type="match status" value="1"/>
</dbReference>
<name>A0A2S7EYF2_9XANT</name>
<feature type="region of interest" description="Disordered" evidence="1">
    <location>
        <begin position="34"/>
        <end position="60"/>
    </location>
</feature>